<feature type="transmembrane region" description="Helical" evidence="1">
    <location>
        <begin position="38"/>
        <end position="58"/>
    </location>
</feature>
<gene>
    <name evidence="2" type="ORF">ACFFJ8_03385</name>
</gene>
<name>A0ABV6J3G0_9BACL</name>
<feature type="transmembrane region" description="Helical" evidence="1">
    <location>
        <begin position="7"/>
        <end position="26"/>
    </location>
</feature>
<dbReference type="Proteomes" id="UP001589818">
    <property type="component" value="Unassembled WGS sequence"/>
</dbReference>
<accession>A0ABV6J3G0</accession>
<feature type="transmembrane region" description="Helical" evidence="1">
    <location>
        <begin position="70"/>
        <end position="95"/>
    </location>
</feature>
<sequence>MSRQWRVGTWSMGIALTVMGVLLVTSQFNGARWLDQGLLWWPLLFILVGMEILVYLWRSPGEHPVLRYDVFSMFFIGLLGAGCLLFTTASATGIIDELRSTLGAREVQVEAQPLKLAIPAEVVRIVLQGDNVWGGRLQVDPSKAGSPAIHAFGACKYTIGKAEQQPDGVELIRTHQAGDTLYLTVNRPVEPRLLFTDNQTSCMLTVVLPSDKIVEVQRSVNAVLVSEAKLPKKWTFASY</sequence>
<proteinExistence type="predicted"/>
<evidence type="ECO:0000256" key="1">
    <source>
        <dbReference type="SAM" id="Phobius"/>
    </source>
</evidence>
<organism evidence="2 3">
    <name type="scientific">Paenibacillus mendelii</name>
    <dbReference type="NCBI Taxonomy" id="206163"/>
    <lineage>
        <taxon>Bacteria</taxon>
        <taxon>Bacillati</taxon>
        <taxon>Bacillota</taxon>
        <taxon>Bacilli</taxon>
        <taxon>Bacillales</taxon>
        <taxon>Paenibacillaceae</taxon>
        <taxon>Paenibacillus</taxon>
    </lineage>
</organism>
<comment type="caution">
    <text evidence="2">The sequence shown here is derived from an EMBL/GenBank/DDBJ whole genome shotgun (WGS) entry which is preliminary data.</text>
</comment>
<dbReference type="RefSeq" id="WP_204820044.1">
    <property type="nucleotide sequence ID" value="NZ_JANHOF010000010.1"/>
</dbReference>
<reference evidence="2 3" key="1">
    <citation type="submission" date="2024-09" db="EMBL/GenBank/DDBJ databases">
        <authorList>
            <person name="Sun Q."/>
            <person name="Mori K."/>
        </authorList>
    </citation>
    <scope>NUCLEOTIDE SEQUENCE [LARGE SCALE GENOMIC DNA]</scope>
    <source>
        <strain evidence="2 3">CCM 4839</strain>
    </source>
</reference>
<keyword evidence="1" id="KW-1133">Transmembrane helix</keyword>
<protein>
    <recommendedName>
        <fullName evidence="4">DUF5668 domain-containing protein</fullName>
    </recommendedName>
</protein>
<evidence type="ECO:0000313" key="2">
    <source>
        <dbReference type="EMBL" id="MFC0390414.1"/>
    </source>
</evidence>
<evidence type="ECO:0000313" key="3">
    <source>
        <dbReference type="Proteomes" id="UP001589818"/>
    </source>
</evidence>
<dbReference type="EMBL" id="JBHLVF010000008">
    <property type="protein sequence ID" value="MFC0390414.1"/>
    <property type="molecule type" value="Genomic_DNA"/>
</dbReference>
<keyword evidence="1" id="KW-0472">Membrane</keyword>
<evidence type="ECO:0008006" key="4">
    <source>
        <dbReference type="Google" id="ProtNLM"/>
    </source>
</evidence>
<keyword evidence="1" id="KW-0812">Transmembrane</keyword>
<keyword evidence="3" id="KW-1185">Reference proteome</keyword>